<feature type="compositionally biased region" description="Acidic residues" evidence="1">
    <location>
        <begin position="421"/>
        <end position="444"/>
    </location>
</feature>
<dbReference type="Gene3D" id="2.170.120.30">
    <property type="match status" value="2"/>
</dbReference>
<reference evidence="3" key="2">
    <citation type="submission" date="2021-04" db="EMBL/GenBank/DDBJ databases">
        <authorList>
            <person name="Gilroy R."/>
        </authorList>
    </citation>
    <scope>NUCLEOTIDE SEQUENCE</scope>
    <source>
        <strain evidence="3">CHK165-2605</strain>
    </source>
</reference>
<reference evidence="3" key="1">
    <citation type="journal article" date="2021" name="PeerJ">
        <title>Extensive microbial diversity within the chicken gut microbiome revealed by metagenomics and culture.</title>
        <authorList>
            <person name="Gilroy R."/>
            <person name="Ravi A."/>
            <person name="Getino M."/>
            <person name="Pursley I."/>
            <person name="Horton D.L."/>
            <person name="Alikhan N.F."/>
            <person name="Baker D."/>
            <person name="Gharbi K."/>
            <person name="Hall N."/>
            <person name="Watson M."/>
            <person name="Adriaenssens E.M."/>
            <person name="Foster-Nyarko E."/>
            <person name="Jarju S."/>
            <person name="Secka A."/>
            <person name="Antonio M."/>
            <person name="Oren A."/>
            <person name="Chaudhuri R.R."/>
            <person name="La Ragione R."/>
            <person name="Hildebrand F."/>
            <person name="Pallen M.J."/>
        </authorList>
    </citation>
    <scope>NUCLEOTIDE SEQUENCE</scope>
    <source>
        <strain evidence="3">CHK165-2605</strain>
    </source>
</reference>
<evidence type="ECO:0000256" key="1">
    <source>
        <dbReference type="SAM" id="MobiDB-lite"/>
    </source>
</evidence>
<gene>
    <name evidence="3" type="ORF">H9756_12365</name>
</gene>
<evidence type="ECO:0000313" key="4">
    <source>
        <dbReference type="Proteomes" id="UP000823895"/>
    </source>
</evidence>
<dbReference type="InterPro" id="IPR053154">
    <property type="entry name" value="c-di-AMP_regulator"/>
</dbReference>
<sequence>MAQKMKKHKLTNNLGLKIIALVFSAFLWLIVVNLDNPVSSRTFADIPVTIVNDDIITSAGDVYQVVGDQTVSVVVYANREVRQHLSSDDIVATADIKEMDTSTGLVPVSISIPDYSGQYESAEAVPRNLQIQREKSGRKVLALTADTTGIPRDGYVIGEMTVHPENVTITGPESVLDQIEKAVAVVKVEGISEDTEKTAELKLYDANENIVGQNQLENNLGDDGLTVSIEVLKEKSVPVTAEVSGTPAEGYQYTGCTTEPESVQICGKSDVIDDVEQITIPSSAINIDGAQSPVKKTVNIASYLPEGVSLVGAGTGNITVTAVIEQEGTRTIDFLVSSIIMNNLSEDLQVSYEPGAEISLTFLGDQDRLDVLDISNAVSVDLGAYTKPGTYNVPVSVDLPEGITLSSDVTVKLELKAKPDDSEEQTGSDSSSDQDETQDEEQTE</sequence>
<proteinExistence type="predicted"/>
<feature type="region of interest" description="Disordered" evidence="1">
    <location>
        <begin position="416"/>
        <end position="444"/>
    </location>
</feature>
<dbReference type="PANTHER" id="PTHR37804:SF1">
    <property type="entry name" value="CDAA REGULATORY PROTEIN CDAR"/>
    <property type="match status" value="1"/>
</dbReference>
<dbReference type="EMBL" id="DWWI01000261">
    <property type="protein sequence ID" value="HJC44445.1"/>
    <property type="molecule type" value="Genomic_DNA"/>
</dbReference>
<evidence type="ECO:0008006" key="5">
    <source>
        <dbReference type="Google" id="ProtNLM"/>
    </source>
</evidence>
<dbReference type="PANTHER" id="PTHR37804">
    <property type="entry name" value="CDAA REGULATORY PROTEIN CDAR"/>
    <property type="match status" value="1"/>
</dbReference>
<name>A0A9D2T485_9FIRM</name>
<dbReference type="Proteomes" id="UP000823895">
    <property type="component" value="Unassembled WGS sequence"/>
</dbReference>
<accession>A0A9D2T485</accession>
<dbReference type="InterPro" id="IPR012505">
    <property type="entry name" value="YbbR"/>
</dbReference>
<dbReference type="AlphaFoldDB" id="A0A9D2T485"/>
<organism evidence="3 4">
    <name type="scientific">Candidatus Mediterraneibacter gallistercoris</name>
    <dbReference type="NCBI Taxonomy" id="2838671"/>
    <lineage>
        <taxon>Bacteria</taxon>
        <taxon>Bacillati</taxon>
        <taxon>Bacillota</taxon>
        <taxon>Clostridia</taxon>
        <taxon>Lachnospirales</taxon>
        <taxon>Lachnospiraceae</taxon>
        <taxon>Mediterraneibacter</taxon>
    </lineage>
</organism>
<keyword evidence="2" id="KW-1133">Transmembrane helix</keyword>
<dbReference type="Gene3D" id="2.170.120.40">
    <property type="entry name" value="YbbR-like domain"/>
    <property type="match status" value="2"/>
</dbReference>
<evidence type="ECO:0000256" key="2">
    <source>
        <dbReference type="SAM" id="Phobius"/>
    </source>
</evidence>
<feature type="transmembrane region" description="Helical" evidence="2">
    <location>
        <begin position="12"/>
        <end position="31"/>
    </location>
</feature>
<protein>
    <recommendedName>
        <fullName evidence="5">YbbR-like protein</fullName>
    </recommendedName>
</protein>
<keyword evidence="2" id="KW-0472">Membrane</keyword>
<keyword evidence="2" id="KW-0812">Transmembrane</keyword>
<evidence type="ECO:0000313" key="3">
    <source>
        <dbReference type="EMBL" id="HJC44445.1"/>
    </source>
</evidence>
<dbReference type="Pfam" id="PF07949">
    <property type="entry name" value="YbbR"/>
    <property type="match status" value="2"/>
</dbReference>
<comment type="caution">
    <text evidence="3">The sequence shown here is derived from an EMBL/GenBank/DDBJ whole genome shotgun (WGS) entry which is preliminary data.</text>
</comment>